<comment type="caution">
    <text evidence="1">The sequence shown here is derived from an EMBL/GenBank/DDBJ whole genome shotgun (WGS) entry which is preliminary data.</text>
</comment>
<dbReference type="Proteomes" id="UP001499951">
    <property type="component" value="Unassembled WGS sequence"/>
</dbReference>
<evidence type="ECO:0000313" key="1">
    <source>
        <dbReference type="EMBL" id="GAA0568271.1"/>
    </source>
</evidence>
<name>A0ABN1ELM8_9PROT</name>
<dbReference type="EMBL" id="BAAADD010000004">
    <property type="protein sequence ID" value="GAA0568271.1"/>
    <property type="molecule type" value="Genomic_DNA"/>
</dbReference>
<evidence type="ECO:0000313" key="2">
    <source>
        <dbReference type="Proteomes" id="UP001499951"/>
    </source>
</evidence>
<protein>
    <submittedName>
        <fullName evidence="1">Uncharacterized protein</fullName>
    </submittedName>
</protein>
<accession>A0ABN1ELM8</accession>
<reference evidence="1 2" key="1">
    <citation type="journal article" date="2019" name="Int. J. Syst. Evol. Microbiol.">
        <title>The Global Catalogue of Microorganisms (GCM) 10K type strain sequencing project: providing services to taxonomists for standard genome sequencing and annotation.</title>
        <authorList>
            <consortium name="The Broad Institute Genomics Platform"/>
            <consortium name="The Broad Institute Genome Sequencing Center for Infectious Disease"/>
            <person name="Wu L."/>
            <person name="Ma J."/>
        </authorList>
    </citation>
    <scope>NUCLEOTIDE SEQUENCE [LARGE SCALE GENOMIC DNA]</scope>
    <source>
        <strain evidence="1 2">JCM 15089</strain>
    </source>
</reference>
<proteinExistence type="predicted"/>
<gene>
    <name evidence="1" type="ORF">GCM10008942_16070</name>
</gene>
<organism evidence="1 2">
    <name type="scientific">Rhizomicrobium electricum</name>
    <dbReference type="NCBI Taxonomy" id="480070"/>
    <lineage>
        <taxon>Bacteria</taxon>
        <taxon>Pseudomonadati</taxon>
        <taxon>Pseudomonadota</taxon>
        <taxon>Alphaproteobacteria</taxon>
        <taxon>Micropepsales</taxon>
        <taxon>Micropepsaceae</taxon>
        <taxon>Rhizomicrobium</taxon>
    </lineage>
</organism>
<sequence>MVTVCTGLTEVRFDDIGMREPVTTTVSVVWASAGHANISAATLAAPNRRVCETIVRSNIAILLSKRPSLFARQDYAVGNVAGWSGAMG</sequence>
<keyword evidence="2" id="KW-1185">Reference proteome</keyword>